<organism evidence="1 2">
    <name type="scientific">Aspergillus melleus</name>
    <dbReference type="NCBI Taxonomy" id="138277"/>
    <lineage>
        <taxon>Eukaryota</taxon>
        <taxon>Fungi</taxon>
        <taxon>Dikarya</taxon>
        <taxon>Ascomycota</taxon>
        <taxon>Pezizomycotina</taxon>
        <taxon>Eurotiomycetes</taxon>
        <taxon>Eurotiomycetidae</taxon>
        <taxon>Eurotiales</taxon>
        <taxon>Aspergillaceae</taxon>
        <taxon>Aspergillus</taxon>
        <taxon>Aspergillus subgen. Circumdati</taxon>
    </lineage>
</organism>
<keyword evidence="2" id="KW-1185">Reference proteome</keyword>
<dbReference type="Proteomes" id="UP001177260">
    <property type="component" value="Unassembled WGS sequence"/>
</dbReference>
<dbReference type="EMBL" id="JAOPJF010000037">
    <property type="protein sequence ID" value="KAK1143733.1"/>
    <property type="molecule type" value="Genomic_DNA"/>
</dbReference>
<reference evidence="1 2" key="1">
    <citation type="journal article" date="2023" name="ACS Omega">
        <title>Identification of the Neoaspergillic Acid Biosynthesis Gene Cluster by Establishing an In Vitro CRISPR-Ribonucleoprotein Genetic System in Aspergillus melleus.</title>
        <authorList>
            <person name="Yuan B."/>
            <person name="Grau M.F."/>
            <person name="Murata R.M."/>
            <person name="Torok T."/>
            <person name="Venkateswaran K."/>
            <person name="Stajich J.E."/>
            <person name="Wang C.C.C."/>
        </authorList>
    </citation>
    <scope>NUCLEOTIDE SEQUENCE [LARGE SCALE GENOMIC DNA]</scope>
    <source>
        <strain evidence="1 2">IMV 1140</strain>
    </source>
</reference>
<comment type="caution">
    <text evidence="1">The sequence shown here is derived from an EMBL/GenBank/DDBJ whole genome shotgun (WGS) entry which is preliminary data.</text>
</comment>
<name>A0ACC3B0I4_9EURO</name>
<protein>
    <submittedName>
        <fullName evidence="1">Uncharacterized protein</fullName>
    </submittedName>
</protein>
<proteinExistence type="predicted"/>
<evidence type="ECO:0000313" key="1">
    <source>
        <dbReference type="EMBL" id="KAK1143733.1"/>
    </source>
</evidence>
<evidence type="ECO:0000313" key="2">
    <source>
        <dbReference type="Proteomes" id="UP001177260"/>
    </source>
</evidence>
<sequence length="456" mass="49776">MNMRNQEEVVHTDLSTRDSKPNDEEDYDPKSEVPANEDPFGNEKGAKVKYHIMKWWQCGMLMIAENISLGILSLPSAVATLGIVPALLLILGLSGITWYTGFILNQFKLRYPHIHSMGDAGELLLGRFGREFLGLGQLLFLTFIMASHLLTFTVVMNELTDHGACTIAFGIVGLVISFIGALPRTMDKVYLISIASFVSILTAIIVAMIAIGVQAPAHVPIDITTDTTFVKGFLSTTNIVFAYAAHVAFFGFMSEMEDAREFPKSLAMMQISQTCLYVVTSMVIYCYAGPDVLSPALSSAGPVMKKVGYGLAIPTVVFSGVVLGHVACKYTYVRIFRGTSHMHEKSLVSIGAWVLIAFITWTVAWVIMESIPVFNDLLSLISALFGSWFSYGLPAIFWLAMNRGLWFSSYKKACLTVLNMAILAIACAICGLGLYVSGKSIHDDSKGGSWSCANNA</sequence>
<gene>
    <name evidence="1" type="ORF">N8T08_006134</name>
</gene>
<accession>A0ACC3B0I4</accession>